<reference evidence="3" key="1">
    <citation type="submission" date="2022-11" db="EMBL/GenBank/DDBJ databases">
        <authorList>
            <person name="Petersen C."/>
        </authorList>
    </citation>
    <scope>NUCLEOTIDE SEQUENCE</scope>
    <source>
        <strain evidence="3">IBT 29864</strain>
    </source>
</reference>
<feature type="domain" description="DDE-1" evidence="2">
    <location>
        <begin position="333"/>
        <end position="500"/>
    </location>
</feature>
<feature type="compositionally biased region" description="Basic residues" evidence="1">
    <location>
        <begin position="854"/>
        <end position="869"/>
    </location>
</feature>
<feature type="compositionally biased region" description="Basic and acidic residues" evidence="1">
    <location>
        <begin position="788"/>
        <end position="803"/>
    </location>
</feature>
<dbReference type="EMBL" id="JAPZBS010000007">
    <property type="protein sequence ID" value="KAJ5369146.1"/>
    <property type="molecule type" value="Genomic_DNA"/>
</dbReference>
<feature type="compositionally biased region" description="Polar residues" evidence="1">
    <location>
        <begin position="90"/>
        <end position="148"/>
    </location>
</feature>
<feature type="compositionally biased region" description="Basic and acidic residues" evidence="1">
    <location>
        <begin position="1"/>
        <end position="14"/>
    </location>
</feature>
<comment type="caution">
    <text evidence="3">The sequence shown here is derived from an EMBL/GenBank/DDBJ whole genome shotgun (WGS) entry which is preliminary data.</text>
</comment>
<sequence>MTRTRSEAEFERHSKEVRKRHPWVMQLLDSVLILNKRTGSGGPGTALQQPAPAPNPSPNKGPRTMPRASTHHSSMPGPATSRHPAPVQLRPSSNRGQSSSRARATQKPHQSQATSNLVSPNTKALRATSESRNAQSNRDTNNLTTHRVGQTLAEIPDSNNTGVWRSTMTLDDAQGRTRAPQTKVPNNMKRKLTKLSKRQENGAMVWNRRWMEFRFPMQRLPLFDDITNSYLRLFEKVETNVQKWGSIYKNPSFRREIEGARDFHTTTEDEKTKKARLRQFPETFQKDLHELRVSEDKVFVLTDLALVTTTSGWNKRLIVPRPKTVNGRRLEPRKVASVICCVPHVGEPLPPWITFKVDRIKQLQDNFDGTPVCFTLDGWVEPFHLLDWVNLIFDPKTNPTGATGKIAPRRLLLLDGYKFPINPDFFITCWLKNIFCVCIARHGGQYFNPLNHGMFQRISDLYADWIMSQVEDEADETHEFKADPREFAATIRRIMAHSTVKKEIAVGWERTCLFRSEDKQAIRNLIDGEVVPESSGSSTSVRARLRPRPETPPQGMAVNLISPEPSTQRTQESGPCSPLAQKGPVQNDDDGLDGFISEDTYNSQSEEYVPSRECGFESAEDFPCDDFLLDGFSEFFHGEEDETVTRDAEASSDTVEPLNLQIPELAMTPESNNVIVDEDRLGVTTDDCSRHPTSPVMDSSDHDAAILSDEDEEDSQWCRGQKRKMLERLNSIIDATSPESKRRCKRKVMETYKEMVAAYGTLHRVLAAKSVYSGSDTQDPLPLPPVSRSDKDHSEREDEHTESIAHQATGAEVTSQAEDHGQAQADGPENGDGQANDQFDQVQFELQTRDEERRRKKREKRKLKHKQQKERREAEKRQEHNARILEVERVLEQERKKVKEREEPLRLLKDEQKENSQAQSSRRYKSKGRKGSSPERTKKLQQDKNWFQPRQQWQTKLTPSSSG</sequence>
<dbReference type="Pfam" id="PF03184">
    <property type="entry name" value="DDE_1"/>
    <property type="match status" value="1"/>
</dbReference>
<feature type="region of interest" description="Disordered" evidence="1">
    <location>
        <begin position="1"/>
        <end position="23"/>
    </location>
</feature>
<feature type="compositionally biased region" description="Basic and acidic residues" evidence="1">
    <location>
        <begin position="870"/>
        <end position="914"/>
    </location>
</feature>
<organism evidence="3 4">
    <name type="scientific">Penicillium cataractarum</name>
    <dbReference type="NCBI Taxonomy" id="2100454"/>
    <lineage>
        <taxon>Eukaryota</taxon>
        <taxon>Fungi</taxon>
        <taxon>Dikarya</taxon>
        <taxon>Ascomycota</taxon>
        <taxon>Pezizomycotina</taxon>
        <taxon>Eurotiomycetes</taxon>
        <taxon>Eurotiomycetidae</taxon>
        <taxon>Eurotiales</taxon>
        <taxon>Aspergillaceae</taxon>
        <taxon>Penicillium</taxon>
    </lineage>
</organism>
<feature type="region of interest" description="Disordered" evidence="1">
    <location>
        <begin position="35"/>
        <end position="163"/>
    </location>
</feature>
<dbReference type="RefSeq" id="XP_056553888.1">
    <property type="nucleotide sequence ID" value="XM_056701825.1"/>
</dbReference>
<dbReference type="AlphaFoldDB" id="A0A9W9V7H6"/>
<feature type="region of interest" description="Disordered" evidence="1">
    <location>
        <begin position="530"/>
        <end position="586"/>
    </location>
</feature>
<name>A0A9W9V7H6_9EURO</name>
<dbReference type="GeneID" id="81441004"/>
<evidence type="ECO:0000313" key="3">
    <source>
        <dbReference type="EMBL" id="KAJ5369146.1"/>
    </source>
</evidence>
<dbReference type="InterPro" id="IPR004875">
    <property type="entry name" value="DDE_SF_endonuclease_dom"/>
</dbReference>
<gene>
    <name evidence="3" type="ORF">N7496_008906</name>
</gene>
<keyword evidence="4" id="KW-1185">Reference proteome</keyword>
<dbReference type="GO" id="GO:0003676">
    <property type="term" value="F:nucleic acid binding"/>
    <property type="evidence" value="ECO:0007669"/>
    <property type="project" value="InterPro"/>
</dbReference>
<accession>A0A9W9V7H6</accession>
<evidence type="ECO:0000256" key="1">
    <source>
        <dbReference type="SAM" id="MobiDB-lite"/>
    </source>
</evidence>
<protein>
    <recommendedName>
        <fullName evidence="2">DDE-1 domain-containing protein</fullName>
    </recommendedName>
</protein>
<feature type="compositionally biased region" description="Polar residues" evidence="1">
    <location>
        <begin position="943"/>
        <end position="963"/>
    </location>
</feature>
<dbReference type="Proteomes" id="UP001147782">
    <property type="component" value="Unassembled WGS sequence"/>
</dbReference>
<evidence type="ECO:0000313" key="4">
    <source>
        <dbReference type="Proteomes" id="UP001147782"/>
    </source>
</evidence>
<proteinExistence type="predicted"/>
<reference evidence="3" key="2">
    <citation type="journal article" date="2023" name="IMA Fungus">
        <title>Comparative genomic study of the Penicillium genus elucidates a diverse pangenome and 15 lateral gene transfer events.</title>
        <authorList>
            <person name="Petersen C."/>
            <person name="Sorensen T."/>
            <person name="Nielsen M.R."/>
            <person name="Sondergaard T.E."/>
            <person name="Sorensen J.L."/>
            <person name="Fitzpatrick D.A."/>
            <person name="Frisvad J.C."/>
            <person name="Nielsen K.L."/>
        </authorList>
    </citation>
    <scope>NUCLEOTIDE SEQUENCE</scope>
    <source>
        <strain evidence="3">IBT 29864</strain>
    </source>
</reference>
<feature type="compositionally biased region" description="Polar residues" evidence="1">
    <location>
        <begin position="564"/>
        <end position="574"/>
    </location>
</feature>
<feature type="compositionally biased region" description="Basic and acidic residues" evidence="1">
    <location>
        <begin position="932"/>
        <end position="942"/>
    </location>
</feature>
<dbReference type="OrthoDB" id="4357141at2759"/>
<feature type="region of interest" description="Disordered" evidence="1">
    <location>
        <begin position="773"/>
        <end position="963"/>
    </location>
</feature>
<feature type="compositionally biased region" description="Polar residues" evidence="1">
    <location>
        <begin position="833"/>
        <end position="846"/>
    </location>
</feature>
<evidence type="ECO:0000259" key="2">
    <source>
        <dbReference type="Pfam" id="PF03184"/>
    </source>
</evidence>